<evidence type="ECO:0000256" key="4">
    <source>
        <dbReference type="ARBA" id="ARBA00023136"/>
    </source>
</evidence>
<dbReference type="STRING" id="1305731.GCA_000934705_00617"/>
<keyword evidence="2 7" id="KW-0812">Transmembrane</keyword>
<evidence type="ECO:0000256" key="2">
    <source>
        <dbReference type="ARBA" id="ARBA00022692"/>
    </source>
</evidence>
<dbReference type="GO" id="GO:0006935">
    <property type="term" value="P:chemotaxis"/>
    <property type="evidence" value="ECO:0007669"/>
    <property type="project" value="UniProtKB-ARBA"/>
</dbReference>
<dbReference type="PATRIC" id="fig|1305731.5.peg.468"/>
<dbReference type="AlphaFoldDB" id="A0A0P8CY29"/>
<dbReference type="PROSITE" id="PS50111">
    <property type="entry name" value="CHEMOTAXIS_TRANSDUC_2"/>
    <property type="match status" value="1"/>
</dbReference>
<evidence type="ECO:0000259" key="8">
    <source>
        <dbReference type="PROSITE" id="PS50111"/>
    </source>
</evidence>
<comment type="subcellular location">
    <subcellularLocation>
        <location evidence="1">Membrane</location>
    </subcellularLocation>
</comment>
<name>A0A0P8CY29_9GAMM</name>
<evidence type="ECO:0000256" key="7">
    <source>
        <dbReference type="SAM" id="Phobius"/>
    </source>
</evidence>
<sequence>MKQGFEQVTAPDGSSIDLAGCRSALFALTFFGAFSIILVGLFPDWLMLITIFFLLSFVVALFWVNNKAQKNKELYKEEATVTHNQADKCFQMHPLIPLVTSLMPIWSRQVDSADALTLDSINGLVGKFENLRSALEVAIEASRQVTESESVNAAFRQSELALEQTIEGLRRIQDSRASLVDEIKAMAGFTQSLLKMSTEVVEISDQTNLLALNASIEAARAGDHGRGFAVVAEEVRNLSRRSRQAADAMTQTVASANEAINKSVSLVNSSSDREKAHLDESESSIRNVLNTMGQILVELKASSRNMEDTSQSIETDLQSVLVDLQFQDRVNQINQQVISSMRELVSTLEEAMEDTDKLPVLLDLETWLSNMEGSYAMAEQRANHTGAKTLGTGSQEITFF</sequence>
<gene>
    <name evidence="9" type="primary">mcp-9</name>
    <name evidence="9" type="ORF">HLUCCX14_10085</name>
</gene>
<dbReference type="Gene3D" id="1.10.287.950">
    <property type="entry name" value="Methyl-accepting chemotaxis protein"/>
    <property type="match status" value="1"/>
</dbReference>
<dbReference type="SMART" id="SM00283">
    <property type="entry name" value="MA"/>
    <property type="match status" value="1"/>
</dbReference>
<protein>
    <submittedName>
        <fullName evidence="9">Methyl-accepting chemotaxis protein</fullName>
    </submittedName>
</protein>
<dbReference type="PANTHER" id="PTHR32089">
    <property type="entry name" value="METHYL-ACCEPTING CHEMOTAXIS PROTEIN MCPB"/>
    <property type="match status" value="1"/>
</dbReference>
<organism evidence="9 10">
    <name type="scientific">Marinobacter excellens HL-55</name>
    <dbReference type="NCBI Taxonomy" id="1305731"/>
    <lineage>
        <taxon>Bacteria</taxon>
        <taxon>Pseudomonadati</taxon>
        <taxon>Pseudomonadota</taxon>
        <taxon>Gammaproteobacteria</taxon>
        <taxon>Pseudomonadales</taxon>
        <taxon>Marinobacteraceae</taxon>
        <taxon>Marinobacter</taxon>
    </lineage>
</organism>
<dbReference type="Proteomes" id="UP000050416">
    <property type="component" value="Unassembled WGS sequence"/>
</dbReference>
<feature type="transmembrane region" description="Helical" evidence="7">
    <location>
        <begin position="45"/>
        <end position="64"/>
    </location>
</feature>
<dbReference type="Pfam" id="PF00015">
    <property type="entry name" value="MCPsignal"/>
    <property type="match status" value="1"/>
</dbReference>
<evidence type="ECO:0000256" key="5">
    <source>
        <dbReference type="ARBA" id="ARBA00023224"/>
    </source>
</evidence>
<comment type="caution">
    <text evidence="9">The sequence shown here is derived from an EMBL/GenBank/DDBJ whole genome shotgun (WGS) entry which is preliminary data.</text>
</comment>
<evidence type="ECO:0000256" key="3">
    <source>
        <dbReference type="ARBA" id="ARBA00022989"/>
    </source>
</evidence>
<dbReference type="PANTHER" id="PTHR32089:SF112">
    <property type="entry name" value="LYSOZYME-LIKE PROTEIN-RELATED"/>
    <property type="match status" value="1"/>
</dbReference>
<evidence type="ECO:0000256" key="6">
    <source>
        <dbReference type="PROSITE-ProRule" id="PRU00284"/>
    </source>
</evidence>
<feature type="domain" description="Methyl-accepting transducer" evidence="8">
    <location>
        <begin position="136"/>
        <end position="352"/>
    </location>
</feature>
<evidence type="ECO:0000313" key="10">
    <source>
        <dbReference type="Proteomes" id="UP000050416"/>
    </source>
</evidence>
<keyword evidence="4 7" id="KW-0472">Membrane</keyword>
<dbReference type="InterPro" id="IPR004089">
    <property type="entry name" value="MCPsignal_dom"/>
</dbReference>
<dbReference type="GO" id="GO:0007165">
    <property type="term" value="P:signal transduction"/>
    <property type="evidence" value="ECO:0007669"/>
    <property type="project" value="UniProtKB-KW"/>
</dbReference>
<accession>A0A0P8CY29</accession>
<dbReference type="OrthoDB" id="3288815at2"/>
<dbReference type="EMBL" id="LJZQ01000014">
    <property type="protein sequence ID" value="KPQ28479.1"/>
    <property type="molecule type" value="Genomic_DNA"/>
</dbReference>
<keyword evidence="3 7" id="KW-1133">Transmembrane helix</keyword>
<dbReference type="SUPFAM" id="SSF58104">
    <property type="entry name" value="Methyl-accepting chemotaxis protein (MCP) signaling domain"/>
    <property type="match status" value="1"/>
</dbReference>
<evidence type="ECO:0000313" key="9">
    <source>
        <dbReference type="EMBL" id="KPQ28479.1"/>
    </source>
</evidence>
<feature type="transmembrane region" description="Helical" evidence="7">
    <location>
        <begin position="21"/>
        <end position="39"/>
    </location>
</feature>
<proteinExistence type="predicted"/>
<dbReference type="GO" id="GO:0016020">
    <property type="term" value="C:membrane"/>
    <property type="evidence" value="ECO:0007669"/>
    <property type="project" value="UniProtKB-SubCell"/>
</dbReference>
<reference evidence="9 10" key="1">
    <citation type="submission" date="2015-09" db="EMBL/GenBank/DDBJ databases">
        <title>Identification and resolution of microdiversity through metagenomic sequencing of parallel consortia.</title>
        <authorList>
            <person name="Nelson W.C."/>
            <person name="Romine M.F."/>
            <person name="Lindemann S.R."/>
        </authorList>
    </citation>
    <scope>NUCLEOTIDE SEQUENCE [LARGE SCALE GENOMIC DNA]</scope>
    <source>
        <strain evidence="9">HL-55</strain>
    </source>
</reference>
<keyword evidence="5 6" id="KW-0807">Transducer</keyword>
<evidence type="ECO:0000256" key="1">
    <source>
        <dbReference type="ARBA" id="ARBA00004370"/>
    </source>
</evidence>